<feature type="binding site" evidence="15">
    <location>
        <position position="200"/>
    </location>
    <ligand>
        <name>Mg(2+)</name>
        <dbReference type="ChEBI" id="CHEBI:18420"/>
        <label>2</label>
    </ligand>
</feature>
<evidence type="ECO:0000256" key="7">
    <source>
        <dbReference type="ARBA" id="ARBA00022801"/>
    </source>
</evidence>
<comment type="cofactor">
    <cofactor evidence="15">
        <name>Mg(2+)</name>
        <dbReference type="ChEBI" id="CHEBI:18420"/>
    </cofactor>
    <text evidence="15">Binds 2 Mg(2+) ions per monomer.</text>
</comment>
<feature type="binding site" evidence="15">
    <location>
        <position position="19"/>
    </location>
    <ligand>
        <name>Mg(2+)</name>
        <dbReference type="ChEBI" id="CHEBI:18420"/>
        <label>2</label>
    </ligand>
</feature>
<keyword evidence="6" id="KW-0227">DNA damage</keyword>
<dbReference type="SUPFAM" id="SSF53098">
    <property type="entry name" value="Ribonuclease H-like"/>
    <property type="match status" value="1"/>
</dbReference>
<evidence type="ECO:0000259" key="16">
    <source>
        <dbReference type="PROSITE" id="PS51785"/>
    </source>
</evidence>
<sequence length="514" mass="58842">MENVIKSVLPDCYWFYDYETFTASQYGGSVAQFAAVLTDKNFTVLEQHNFYCELSQDMVPQLGACLVTGLTPQSIDNIPVGDKYNEFDFIAKIEELFLSRKNSVISGYNSISFDDEWTRTLLYRNLRDPYQWAYKNFNKRFDGLHLVRMVHSLRPDILKWREVPRMKDGVEVGKRISHKLEYISVDNGILHESAHDALSDVFALIDLCKIIKERAPEVFEYALNASMKQNCIQVTSKNFAHFSHFYSGTGGVSLLKPLVLTASNSVISWNLSIDASHFLGWSKEEMVEYASLRAEQRVEKGHPKEKPFIWIKHNGSPAIAPSTVLAAEGVSQRTGLASIRETIAASQVTILENQQYFNEFALTLEQYKKDNPYSEPNYDSDFDIYTSSFLNDMEKRHARSFVECSTWEERYAYYQKGVMPPRVESMAFRIIGRNAPHVLNEVDTEIWWVFCKERITGIHPSASLDMSGEKYSLVELERDLNDKIESLGGKSPCRVVTELSDYVAHLKRFVGVKG</sequence>
<comment type="caution">
    <text evidence="17">The sequence shown here is derived from an EMBL/GenBank/DDBJ whole genome shotgun (WGS) entry which is preliminary data.</text>
</comment>
<evidence type="ECO:0000256" key="13">
    <source>
        <dbReference type="ARBA" id="ARBA00046792"/>
    </source>
</evidence>
<dbReference type="InterPro" id="IPR013520">
    <property type="entry name" value="Ribonucl_H"/>
</dbReference>
<dbReference type="EMBL" id="DACRBY010000017">
    <property type="protein sequence ID" value="HAS8541009.1"/>
    <property type="molecule type" value="Genomic_DNA"/>
</dbReference>
<accession>A0A8H9N1F4</accession>
<dbReference type="Gene3D" id="3.30.1520.20">
    <property type="entry name" value="Exonuclease ExoI, domain 2"/>
    <property type="match status" value="1"/>
</dbReference>
<dbReference type="InterPro" id="IPR023607">
    <property type="entry name" value="Exodeoxyribonuclease_I"/>
</dbReference>
<evidence type="ECO:0000256" key="9">
    <source>
        <dbReference type="ARBA" id="ARBA00022842"/>
    </source>
</evidence>
<dbReference type="PIRSF" id="PIRSF000977">
    <property type="entry name" value="Exodeoxyribonuclease_I"/>
    <property type="match status" value="1"/>
</dbReference>
<feature type="binding site" evidence="15">
    <location>
        <position position="17"/>
    </location>
    <ligand>
        <name>Mg(2+)</name>
        <dbReference type="ChEBI" id="CHEBI:18420"/>
        <label>1</label>
    </ligand>
</feature>
<organism evidence="17">
    <name type="scientific">Vibrio vulnificus</name>
    <dbReference type="NCBI Taxonomy" id="672"/>
    <lineage>
        <taxon>Bacteria</taxon>
        <taxon>Pseudomonadati</taxon>
        <taxon>Pseudomonadota</taxon>
        <taxon>Gammaproteobacteria</taxon>
        <taxon>Vibrionales</taxon>
        <taxon>Vibrionaceae</taxon>
        <taxon>Vibrio</taxon>
    </lineage>
</organism>
<reference evidence="17" key="1">
    <citation type="journal article" date="2018" name="Genome Biol.">
        <title>SKESA: strategic k-mer extension for scrupulous assemblies.</title>
        <authorList>
            <person name="Souvorov A."/>
            <person name="Agarwala R."/>
            <person name="Lipman D.J."/>
        </authorList>
    </citation>
    <scope>NUCLEOTIDE SEQUENCE</scope>
    <source>
        <strain evidence="17">BCW_3452</strain>
    </source>
</reference>
<evidence type="ECO:0000256" key="3">
    <source>
        <dbReference type="ARBA" id="ARBA00019900"/>
    </source>
</evidence>
<feature type="domain" description="ExoI C-terminal" evidence="16">
    <location>
        <begin position="376"/>
        <end position="507"/>
    </location>
</feature>
<feature type="binding site" evidence="14">
    <location>
        <position position="19"/>
    </location>
    <ligand>
        <name>substrate</name>
    </ligand>
</feature>
<dbReference type="GO" id="GO:0046872">
    <property type="term" value="F:metal ion binding"/>
    <property type="evidence" value="ECO:0007669"/>
    <property type="project" value="UniProtKB-KW"/>
</dbReference>
<keyword evidence="7 17" id="KW-0378">Hydrolase</keyword>
<evidence type="ECO:0000256" key="12">
    <source>
        <dbReference type="ARBA" id="ARBA00031220"/>
    </source>
</evidence>
<evidence type="ECO:0000313" key="17">
    <source>
        <dbReference type="EMBL" id="HAS8541009.1"/>
    </source>
</evidence>
<comment type="catalytic activity">
    <reaction evidence="1">
        <text>Exonucleolytic cleavage in the 3'- to 5'-direction to yield nucleoside 5'-phosphates.</text>
        <dbReference type="EC" id="3.1.11.1"/>
    </reaction>
</comment>
<dbReference type="InterPro" id="IPR036397">
    <property type="entry name" value="RNaseH_sf"/>
</dbReference>
<evidence type="ECO:0000256" key="14">
    <source>
        <dbReference type="PIRSR" id="PIRSR000977-1"/>
    </source>
</evidence>
<dbReference type="NCBIfam" id="NF008746">
    <property type="entry name" value="PRK11779.1"/>
    <property type="match status" value="1"/>
</dbReference>
<dbReference type="InterPro" id="IPR038649">
    <property type="entry name" value="EXOI_SH3_sf"/>
</dbReference>
<dbReference type="Gene3D" id="3.30.420.10">
    <property type="entry name" value="Ribonuclease H-like superfamily/Ribonuclease H"/>
    <property type="match status" value="1"/>
</dbReference>
<evidence type="ECO:0000256" key="8">
    <source>
        <dbReference type="ARBA" id="ARBA00022839"/>
    </source>
</evidence>
<protein>
    <recommendedName>
        <fullName evidence="3">Exodeoxyribonuclease I</fullName>
        <ecNumber evidence="2">3.1.11.1</ecNumber>
    </recommendedName>
    <alternativeName>
        <fullName evidence="12">DNA deoxyribophosphodiesterase</fullName>
    </alternativeName>
</protein>
<evidence type="ECO:0000256" key="4">
    <source>
        <dbReference type="ARBA" id="ARBA00022722"/>
    </source>
</evidence>
<comment type="subunit">
    <text evidence="13">Monomer. Interacts with ssb (via C-terminus); this interaction stimulates the exonuclease activity by recruiting the enzyme to its substrate.</text>
</comment>
<dbReference type="GO" id="GO:0008310">
    <property type="term" value="F:single-stranded DNA 3'-5' DNA exonuclease activity"/>
    <property type="evidence" value="ECO:0007669"/>
    <property type="project" value="UniProtKB-EC"/>
</dbReference>
<feature type="binding site" evidence="14">
    <location>
        <position position="179"/>
    </location>
    <ligand>
        <name>substrate</name>
    </ligand>
</feature>
<dbReference type="EC" id="3.1.11.1" evidence="2"/>
<dbReference type="InterPro" id="IPR058561">
    <property type="entry name" value="Exonuc_1_C"/>
</dbReference>
<dbReference type="InterPro" id="IPR013620">
    <property type="entry name" value="Exonuc_1_SH3"/>
</dbReference>
<dbReference type="GO" id="GO:0006281">
    <property type="term" value="P:DNA repair"/>
    <property type="evidence" value="ECO:0007669"/>
    <property type="project" value="UniProtKB-KW"/>
</dbReference>
<evidence type="ECO:0000256" key="1">
    <source>
        <dbReference type="ARBA" id="ARBA00000563"/>
    </source>
</evidence>
<dbReference type="AlphaFoldDB" id="A0A8H9N1F4"/>
<keyword evidence="5 15" id="KW-0479">Metal-binding</keyword>
<keyword evidence="11" id="KW-0234">DNA repair</keyword>
<reference evidence="17" key="2">
    <citation type="submission" date="2019-01" db="EMBL/GenBank/DDBJ databases">
        <authorList>
            <consortium name="NCBI Pathogen Detection Project"/>
        </authorList>
    </citation>
    <scope>NUCLEOTIDE SEQUENCE</scope>
    <source>
        <strain evidence="17">BCW_3452</strain>
    </source>
</reference>
<evidence type="ECO:0000256" key="5">
    <source>
        <dbReference type="ARBA" id="ARBA00022723"/>
    </source>
</evidence>
<dbReference type="FunFam" id="3.30.420.10:FF:000033">
    <property type="entry name" value="Exodeoxyribonuclease I"/>
    <property type="match status" value="1"/>
</dbReference>
<evidence type="ECO:0000256" key="15">
    <source>
        <dbReference type="PIRSR" id="PIRSR000977-2"/>
    </source>
</evidence>
<proteinExistence type="predicted"/>
<keyword evidence="10" id="KW-0238">DNA-binding</keyword>
<name>A0A8H9N1F4_VIBVL</name>
<dbReference type="Pfam" id="PF08411">
    <property type="entry name" value="ExoI_SH3"/>
    <property type="match status" value="1"/>
</dbReference>
<evidence type="ECO:0000256" key="2">
    <source>
        <dbReference type="ARBA" id="ARBA00012108"/>
    </source>
</evidence>
<keyword evidence="8" id="KW-0269">Exonuclease</keyword>
<dbReference type="InterPro" id="IPR012337">
    <property type="entry name" value="RNaseH-like_sf"/>
</dbReference>
<evidence type="ECO:0000256" key="6">
    <source>
        <dbReference type="ARBA" id="ARBA00022763"/>
    </source>
</evidence>
<evidence type="ECO:0000256" key="11">
    <source>
        <dbReference type="ARBA" id="ARBA00023204"/>
    </source>
</evidence>
<evidence type="ECO:0000256" key="10">
    <source>
        <dbReference type="ARBA" id="ARBA00023125"/>
    </source>
</evidence>
<dbReference type="Proteomes" id="UP000863257">
    <property type="component" value="Unassembled WGS sequence"/>
</dbReference>
<dbReference type="Pfam" id="PF26016">
    <property type="entry name" value="ExoI_C"/>
    <property type="match status" value="1"/>
</dbReference>
<dbReference type="Pfam" id="PF00929">
    <property type="entry name" value="RNase_T"/>
    <property type="match status" value="1"/>
</dbReference>
<keyword evidence="9 15" id="KW-0460">Magnesium</keyword>
<keyword evidence="4" id="KW-0540">Nuclease</keyword>
<dbReference type="GO" id="GO:0003677">
    <property type="term" value="F:DNA binding"/>
    <property type="evidence" value="ECO:0007669"/>
    <property type="project" value="UniProtKB-KW"/>
</dbReference>
<gene>
    <name evidence="17" type="ORF">I7730_14555</name>
</gene>
<dbReference type="PROSITE" id="PS51785">
    <property type="entry name" value="EXOI_C"/>
    <property type="match status" value="1"/>
</dbReference>